<dbReference type="Gene3D" id="2.40.110.10">
    <property type="entry name" value="Butyryl-CoA Dehydrogenase, subunit A, domain 2"/>
    <property type="match status" value="1"/>
</dbReference>
<evidence type="ECO:0000259" key="6">
    <source>
        <dbReference type="PROSITE" id="PS50255"/>
    </source>
</evidence>
<sequence length="513" mass="56148">KVISLAELSQHNKPGDLWMSINGDVYNVSKFASLHPGGAKILEQSAGKDATSEFYELHRHDVLAKYQRLKVGRLEGAAEVDPSDLSQVPFAELSAFQGQHSPYFKETHRQFLQAVRSFVRSELLPIAASADLAGTYPDRELQKKLGASGLLVCGMGPGPWLKLAKEQLGIQLPGGVGPEDFDYFHEMIRHQEMARIGLPGFLDSLGAGWMISAPAVFHFGSDEMRQTVGRSMLLGEKMGCLAITEPFCGSDVAAIRATAQKTPDGKHYMVNGIKKWITEGAYADYFVTPVRTGGSGPKGISLLLIERGEGVETSQMKTTYSACAGTAMVLFNDVKVPVSNLMGKEDEGFKLVMYNFNHERWSICQNVLGQCRAAVTDTFLWARQRKVFGKALIEQAVIRFKLAAAVSALESVQSYNEAITFDMCKTEHGPLNARLGGPIALLKYQTTRTAWNIADDCVQILGGRGITRTGMGAKIEGLKNFVKYAAVYGGSEEIMADLAIRQAMRNFPPHARL</sequence>
<dbReference type="InterPro" id="IPR009075">
    <property type="entry name" value="AcylCo_DH/oxidase_C"/>
</dbReference>
<dbReference type="GO" id="GO:0003995">
    <property type="term" value="F:acyl-CoA dehydrogenase activity"/>
    <property type="evidence" value="ECO:0007669"/>
    <property type="project" value="TreeGrafter"/>
</dbReference>
<dbReference type="Gene3D" id="1.20.140.10">
    <property type="entry name" value="Butyryl-CoA Dehydrogenase, subunit A, domain 3"/>
    <property type="match status" value="1"/>
</dbReference>
<evidence type="ECO:0000313" key="7">
    <source>
        <dbReference type="EMBL" id="CAE8642774.1"/>
    </source>
</evidence>
<dbReference type="Proteomes" id="UP000654075">
    <property type="component" value="Unassembled WGS sequence"/>
</dbReference>
<proteinExistence type="inferred from homology"/>
<comment type="cofactor">
    <cofactor evidence="1">
        <name>FAD</name>
        <dbReference type="ChEBI" id="CHEBI:57692"/>
    </cofactor>
</comment>
<dbReference type="Pfam" id="PF02770">
    <property type="entry name" value="Acyl-CoA_dh_M"/>
    <property type="match status" value="1"/>
</dbReference>
<comment type="caution">
    <text evidence="7">The sequence shown here is derived from an EMBL/GenBank/DDBJ whole genome shotgun (WGS) entry which is preliminary data.</text>
</comment>
<evidence type="ECO:0000256" key="5">
    <source>
        <dbReference type="ARBA" id="ARBA00023002"/>
    </source>
</evidence>
<gene>
    <name evidence="7" type="ORF">PGLA1383_LOCUS57176</name>
</gene>
<dbReference type="SUPFAM" id="SSF55856">
    <property type="entry name" value="Cytochrome b5-like heme/steroid binding domain"/>
    <property type="match status" value="1"/>
</dbReference>
<accession>A0A813HV11</accession>
<evidence type="ECO:0000256" key="3">
    <source>
        <dbReference type="ARBA" id="ARBA00022630"/>
    </source>
</evidence>
<dbReference type="EMBL" id="CAJNNV010033204">
    <property type="protein sequence ID" value="CAE8642774.1"/>
    <property type="molecule type" value="Genomic_DNA"/>
</dbReference>
<name>A0A813HV11_POLGL</name>
<dbReference type="OrthoDB" id="260519at2759"/>
<dbReference type="Gene3D" id="3.10.120.10">
    <property type="entry name" value="Cytochrome b5-like heme/steroid binding domain"/>
    <property type="match status" value="1"/>
</dbReference>
<keyword evidence="5" id="KW-0560">Oxidoreductase</keyword>
<dbReference type="Pfam" id="PF00173">
    <property type="entry name" value="Cyt-b5"/>
    <property type="match status" value="1"/>
</dbReference>
<dbReference type="InterPro" id="IPR046373">
    <property type="entry name" value="Acyl-CoA_Oxase/DH_mid-dom_sf"/>
</dbReference>
<dbReference type="GO" id="GO:0050660">
    <property type="term" value="F:flavin adenine dinucleotide binding"/>
    <property type="evidence" value="ECO:0007669"/>
    <property type="project" value="InterPro"/>
</dbReference>
<dbReference type="InterPro" id="IPR006091">
    <property type="entry name" value="Acyl-CoA_Oxase/DH_mid-dom"/>
</dbReference>
<evidence type="ECO:0000256" key="2">
    <source>
        <dbReference type="ARBA" id="ARBA00009347"/>
    </source>
</evidence>
<dbReference type="SMART" id="SM01117">
    <property type="entry name" value="Cyt-b5"/>
    <property type="match status" value="1"/>
</dbReference>
<organism evidence="7 8">
    <name type="scientific">Polarella glacialis</name>
    <name type="common">Dinoflagellate</name>
    <dbReference type="NCBI Taxonomy" id="89957"/>
    <lineage>
        <taxon>Eukaryota</taxon>
        <taxon>Sar</taxon>
        <taxon>Alveolata</taxon>
        <taxon>Dinophyceae</taxon>
        <taxon>Suessiales</taxon>
        <taxon>Suessiaceae</taxon>
        <taxon>Polarella</taxon>
    </lineage>
</organism>
<dbReference type="InterPro" id="IPR036400">
    <property type="entry name" value="Cyt_B5-like_heme/steroid_sf"/>
</dbReference>
<comment type="similarity">
    <text evidence="2">Belongs to the acyl-CoA dehydrogenase family.</text>
</comment>
<dbReference type="InterPro" id="IPR013786">
    <property type="entry name" value="AcylCoA_DH/ox_N"/>
</dbReference>
<feature type="non-terminal residue" evidence="7">
    <location>
        <position position="1"/>
    </location>
</feature>
<dbReference type="Gene3D" id="1.10.540.10">
    <property type="entry name" value="Acyl-CoA dehydrogenase/oxidase, N-terminal domain"/>
    <property type="match status" value="1"/>
</dbReference>
<dbReference type="GO" id="GO:0033539">
    <property type="term" value="P:fatty acid beta-oxidation using acyl-CoA dehydrogenase"/>
    <property type="evidence" value="ECO:0007669"/>
    <property type="project" value="TreeGrafter"/>
</dbReference>
<dbReference type="GO" id="GO:0005737">
    <property type="term" value="C:cytoplasm"/>
    <property type="evidence" value="ECO:0007669"/>
    <property type="project" value="TreeGrafter"/>
</dbReference>
<dbReference type="InterPro" id="IPR009100">
    <property type="entry name" value="AcylCoA_DH/oxidase_NM_dom_sf"/>
</dbReference>
<feature type="domain" description="Cytochrome b5 heme-binding" evidence="6">
    <location>
        <begin position="1"/>
        <end position="75"/>
    </location>
</feature>
<dbReference type="Pfam" id="PF02771">
    <property type="entry name" value="Acyl-CoA_dh_N"/>
    <property type="match status" value="1"/>
</dbReference>
<dbReference type="SUPFAM" id="SSF47203">
    <property type="entry name" value="Acyl-CoA dehydrogenase C-terminal domain-like"/>
    <property type="match status" value="1"/>
</dbReference>
<keyword evidence="8" id="KW-1185">Reference proteome</keyword>
<evidence type="ECO:0000256" key="4">
    <source>
        <dbReference type="ARBA" id="ARBA00022827"/>
    </source>
</evidence>
<evidence type="ECO:0000256" key="1">
    <source>
        <dbReference type="ARBA" id="ARBA00001974"/>
    </source>
</evidence>
<reference evidence="7" key="1">
    <citation type="submission" date="2021-02" db="EMBL/GenBank/DDBJ databases">
        <authorList>
            <person name="Dougan E. K."/>
            <person name="Rhodes N."/>
            <person name="Thang M."/>
            <person name="Chan C."/>
        </authorList>
    </citation>
    <scope>NUCLEOTIDE SEQUENCE</scope>
</reference>
<dbReference type="PANTHER" id="PTHR48083:SF28">
    <property type="entry name" value="ACYL-COA DEHYDROGENASE FAMILY PROTEIN (AFU_ORTHOLOGUE AFUA_6G10880)-RELATED"/>
    <property type="match status" value="1"/>
</dbReference>
<keyword evidence="4" id="KW-0274">FAD</keyword>
<dbReference type="InterPro" id="IPR036250">
    <property type="entry name" value="AcylCo_DH-like_C"/>
</dbReference>
<dbReference type="PANTHER" id="PTHR48083">
    <property type="entry name" value="MEDIUM-CHAIN SPECIFIC ACYL-COA DEHYDROGENASE, MITOCHONDRIAL-RELATED"/>
    <property type="match status" value="1"/>
</dbReference>
<keyword evidence="3" id="KW-0285">Flavoprotein</keyword>
<dbReference type="SUPFAM" id="SSF56645">
    <property type="entry name" value="Acyl-CoA dehydrogenase NM domain-like"/>
    <property type="match status" value="1"/>
</dbReference>
<protein>
    <recommendedName>
        <fullName evidence="6">Cytochrome b5 heme-binding domain-containing protein</fullName>
    </recommendedName>
</protein>
<dbReference type="AlphaFoldDB" id="A0A813HV11"/>
<dbReference type="InterPro" id="IPR037069">
    <property type="entry name" value="AcylCoA_DH/ox_N_sf"/>
</dbReference>
<dbReference type="InterPro" id="IPR001199">
    <property type="entry name" value="Cyt_B5-like_heme/steroid-bd"/>
</dbReference>
<dbReference type="PROSITE" id="PS50255">
    <property type="entry name" value="CYTOCHROME_B5_2"/>
    <property type="match status" value="1"/>
</dbReference>
<dbReference type="InterPro" id="IPR050741">
    <property type="entry name" value="Acyl-CoA_dehydrogenase"/>
</dbReference>
<evidence type="ECO:0000313" key="8">
    <source>
        <dbReference type="Proteomes" id="UP000654075"/>
    </source>
</evidence>
<dbReference type="Pfam" id="PF00441">
    <property type="entry name" value="Acyl-CoA_dh_1"/>
    <property type="match status" value="1"/>
</dbReference>